<dbReference type="EMBL" id="LIAV01000174">
    <property type="protein sequence ID" value="KRO40136.1"/>
    <property type="molecule type" value="Genomic_DNA"/>
</dbReference>
<dbReference type="GO" id="GO:0003924">
    <property type="term" value="F:GTPase activity"/>
    <property type="evidence" value="ECO:0007669"/>
    <property type="project" value="UniProtKB-UniRule"/>
</dbReference>
<dbReference type="PRINTS" id="PR00423">
    <property type="entry name" value="CELLDVISFTSZ"/>
</dbReference>
<keyword evidence="3 4" id="KW-0342">GTP-binding</keyword>
<dbReference type="GO" id="GO:0005737">
    <property type="term" value="C:cytoplasm"/>
    <property type="evidence" value="ECO:0007669"/>
    <property type="project" value="UniProtKB-SubCell"/>
</dbReference>
<protein>
    <recommendedName>
        <fullName evidence="4 5">Cell division protein FtsZ</fullName>
    </recommendedName>
</protein>
<evidence type="ECO:0000313" key="10">
    <source>
        <dbReference type="Proteomes" id="UP000050874"/>
    </source>
</evidence>
<dbReference type="GO" id="GO:0051258">
    <property type="term" value="P:protein polymerization"/>
    <property type="evidence" value="ECO:0007669"/>
    <property type="project" value="UniProtKB-UniRule"/>
</dbReference>
<evidence type="ECO:0000256" key="2">
    <source>
        <dbReference type="ARBA" id="ARBA00022741"/>
    </source>
</evidence>
<dbReference type="GO" id="GO:0032153">
    <property type="term" value="C:cell division site"/>
    <property type="evidence" value="ECO:0007669"/>
    <property type="project" value="UniProtKB-UniRule"/>
</dbReference>
<gene>
    <name evidence="4" type="primary">ftsZ</name>
    <name evidence="9" type="ORF">ABR63_08450</name>
</gene>
<comment type="caution">
    <text evidence="9">The sequence shown here is derived from an EMBL/GenBank/DDBJ whole genome shotgun (WGS) entry which is preliminary data.</text>
</comment>
<keyword evidence="4 6" id="KW-0131">Cell cycle</keyword>
<dbReference type="SMART" id="SM00864">
    <property type="entry name" value="Tubulin"/>
    <property type="match status" value="1"/>
</dbReference>
<keyword evidence="4 6" id="KW-0132">Cell division</keyword>
<dbReference type="SUPFAM" id="SSF55307">
    <property type="entry name" value="Tubulin C-terminal domain-like"/>
    <property type="match status" value="1"/>
</dbReference>
<feature type="binding site" evidence="4">
    <location>
        <position position="140"/>
    </location>
    <ligand>
        <name>GTP</name>
        <dbReference type="ChEBI" id="CHEBI:37565"/>
    </ligand>
</feature>
<sequence length="375" mass="39376">MNWEIIEANAGLAKIKVIGVGGAGGNAVIHMMEHGIQGPDFICANTDAQALERAQGATILKLGDNLTKGLGAGANPEIGRAAAERDRAAIEEMLKGADMIFITAGMGGGTGTGAAPVIAQIAKELGALTVAVVTKPFNFEGKNRRKAAEAGIAELVEEVDSLITIPNEKLMEILSKKTTMKEAFAKADDILKGAVQGISDIIMKPGYVNVDFADVKTVMSEKGIAMMGTGRSCAENERGVEAAQQAVSSELLEDVELKDARGVLVNITAKAVTLSDNAEVESVIEGLIAENATIIWGVVEDDTMDEAELLVTIVATGINQRTATLAVDNTRKATVKLNPVGLHAHSTRHLESGGTSSAEEIDFLDVPTFMRKQVD</sequence>
<evidence type="ECO:0000256" key="3">
    <source>
        <dbReference type="ARBA" id="ARBA00023134"/>
    </source>
</evidence>
<organism evidence="9 10">
    <name type="scientific">SAR86 cluster bacterium BACL1 MAG-120920-bin57</name>
    <dbReference type="NCBI Taxonomy" id="1655571"/>
    <lineage>
        <taxon>Bacteria</taxon>
        <taxon>Pseudomonadati</taxon>
        <taxon>Pseudomonadota</taxon>
        <taxon>Gammaproteobacteria</taxon>
        <taxon>SAR86 cluster</taxon>
    </lineage>
</organism>
<dbReference type="HAMAP" id="MF_00909">
    <property type="entry name" value="FtsZ"/>
    <property type="match status" value="1"/>
</dbReference>
<dbReference type="PANTHER" id="PTHR30314:SF3">
    <property type="entry name" value="MITOCHONDRIAL DIVISION PROTEIN FSZA"/>
    <property type="match status" value="1"/>
</dbReference>
<reference evidence="10" key="1">
    <citation type="submission" date="2015-10" db="EMBL/GenBank/DDBJ databases">
        <title>Metagenome-Assembled Genomes uncover a global brackish microbiome.</title>
        <authorList>
            <person name="Hugerth L.W."/>
            <person name="Larsson J."/>
            <person name="Alneberg J."/>
            <person name="Lindh M.V."/>
            <person name="Legrand C."/>
            <person name="Pinhassi J."/>
            <person name="Andersson A."/>
        </authorList>
    </citation>
    <scope>NUCLEOTIDE SEQUENCE [LARGE SCALE GENOMIC DNA]</scope>
</reference>
<feature type="domain" description="Tubulin/FtsZ GTPase" evidence="7">
    <location>
        <begin position="14"/>
        <end position="206"/>
    </location>
</feature>
<dbReference type="InterPro" id="IPR024757">
    <property type="entry name" value="FtsZ_C"/>
</dbReference>
<dbReference type="FunFam" id="3.40.50.1440:FF:000001">
    <property type="entry name" value="Cell division protein FtsZ"/>
    <property type="match status" value="1"/>
</dbReference>
<dbReference type="GO" id="GO:0043093">
    <property type="term" value="P:FtsZ-dependent cytokinesis"/>
    <property type="evidence" value="ECO:0007669"/>
    <property type="project" value="UniProtKB-UniRule"/>
</dbReference>
<dbReference type="InterPro" id="IPR020805">
    <property type="entry name" value="Cell_div_FtsZ_CS"/>
</dbReference>
<feature type="binding site" evidence="4">
    <location>
        <begin position="109"/>
        <end position="111"/>
    </location>
    <ligand>
        <name>GTP</name>
        <dbReference type="ChEBI" id="CHEBI:37565"/>
    </ligand>
</feature>
<dbReference type="Pfam" id="PF00091">
    <property type="entry name" value="Tubulin"/>
    <property type="match status" value="1"/>
</dbReference>
<dbReference type="SMART" id="SM00865">
    <property type="entry name" value="Tubulin_C"/>
    <property type="match status" value="1"/>
</dbReference>
<dbReference type="Gene3D" id="3.40.50.1440">
    <property type="entry name" value="Tubulin/FtsZ, GTPase domain"/>
    <property type="match status" value="1"/>
</dbReference>
<keyword evidence="4" id="KW-0963">Cytoplasm</keyword>
<evidence type="ECO:0000256" key="1">
    <source>
        <dbReference type="ARBA" id="ARBA00009690"/>
    </source>
</evidence>
<dbReference type="InterPro" id="IPR045061">
    <property type="entry name" value="FtsZ/CetZ"/>
</dbReference>
<dbReference type="PROSITE" id="PS01135">
    <property type="entry name" value="FTSZ_2"/>
    <property type="match status" value="1"/>
</dbReference>
<evidence type="ECO:0000259" key="7">
    <source>
        <dbReference type="SMART" id="SM00864"/>
    </source>
</evidence>
<dbReference type="CDD" id="cd02201">
    <property type="entry name" value="FtsZ_type1"/>
    <property type="match status" value="1"/>
</dbReference>
<evidence type="ECO:0000256" key="6">
    <source>
        <dbReference type="RuleBase" id="RU000631"/>
    </source>
</evidence>
<evidence type="ECO:0000259" key="8">
    <source>
        <dbReference type="SMART" id="SM00865"/>
    </source>
</evidence>
<dbReference type="InterPro" id="IPR036525">
    <property type="entry name" value="Tubulin/FtsZ_GTPase_sf"/>
</dbReference>
<accession>A0A0R2PPX7</accession>
<keyword evidence="4 6" id="KW-0717">Septation</keyword>
<dbReference type="GO" id="GO:0000917">
    <property type="term" value="P:division septum assembly"/>
    <property type="evidence" value="ECO:0007669"/>
    <property type="project" value="UniProtKB-KW"/>
</dbReference>
<dbReference type="Proteomes" id="UP000050874">
    <property type="component" value="Unassembled WGS sequence"/>
</dbReference>
<keyword evidence="2 4" id="KW-0547">Nucleotide-binding</keyword>
<dbReference type="PROSITE" id="PS01134">
    <property type="entry name" value="FTSZ_1"/>
    <property type="match status" value="1"/>
</dbReference>
<dbReference type="GO" id="GO:0005525">
    <property type="term" value="F:GTP binding"/>
    <property type="evidence" value="ECO:0007669"/>
    <property type="project" value="UniProtKB-UniRule"/>
</dbReference>
<proteinExistence type="inferred from homology"/>
<evidence type="ECO:0000313" key="9">
    <source>
        <dbReference type="EMBL" id="KRO40136.1"/>
    </source>
</evidence>
<dbReference type="InterPro" id="IPR003008">
    <property type="entry name" value="Tubulin_FtsZ_GTPase"/>
</dbReference>
<dbReference type="InterPro" id="IPR018316">
    <property type="entry name" value="Tubulin/FtsZ_2-layer-sand-dom"/>
</dbReference>
<name>A0A0R2PPX7_9GAMM</name>
<feature type="domain" description="Tubulin/FtsZ 2-layer sandwich" evidence="8">
    <location>
        <begin position="208"/>
        <end position="327"/>
    </location>
</feature>
<dbReference type="PANTHER" id="PTHR30314">
    <property type="entry name" value="CELL DIVISION PROTEIN FTSZ-RELATED"/>
    <property type="match status" value="1"/>
</dbReference>
<dbReference type="Pfam" id="PF12327">
    <property type="entry name" value="FtsZ_C"/>
    <property type="match status" value="1"/>
</dbReference>
<evidence type="ECO:0000256" key="4">
    <source>
        <dbReference type="HAMAP-Rule" id="MF_00909"/>
    </source>
</evidence>
<dbReference type="InterPro" id="IPR000158">
    <property type="entry name" value="Cell_div_FtsZ"/>
</dbReference>
<feature type="binding site" evidence="4">
    <location>
        <position position="188"/>
    </location>
    <ligand>
        <name>GTP</name>
        <dbReference type="ChEBI" id="CHEBI:37565"/>
    </ligand>
</feature>
<evidence type="ECO:0000256" key="5">
    <source>
        <dbReference type="NCBIfam" id="TIGR00065"/>
    </source>
</evidence>
<dbReference type="InterPro" id="IPR008280">
    <property type="entry name" value="Tub_FtsZ_C"/>
</dbReference>
<dbReference type="AlphaFoldDB" id="A0A0R2PPX7"/>
<feature type="binding site" evidence="4">
    <location>
        <position position="144"/>
    </location>
    <ligand>
        <name>GTP</name>
        <dbReference type="ChEBI" id="CHEBI:37565"/>
    </ligand>
</feature>
<comment type="function">
    <text evidence="4 6">Essential cell division protein that forms a contractile ring structure (Z ring) at the future cell division site. The regulation of the ring assembly controls the timing and the location of cell division. One of the functions of the FtsZ ring is to recruit other cell division proteins to the septum to produce a new cell wall between the dividing cells. Binds GTP and shows GTPase activity.</text>
</comment>
<feature type="binding site" evidence="4">
    <location>
        <begin position="22"/>
        <end position="26"/>
    </location>
    <ligand>
        <name>GTP</name>
        <dbReference type="ChEBI" id="CHEBI:37565"/>
    </ligand>
</feature>
<dbReference type="NCBIfam" id="TIGR00065">
    <property type="entry name" value="ftsZ"/>
    <property type="match status" value="1"/>
</dbReference>
<comment type="subunit">
    <text evidence="4">Homodimer. Polymerizes to form a dynamic ring structure in a strictly GTP-dependent manner. Interacts directly with several other division proteins.</text>
</comment>
<dbReference type="SUPFAM" id="SSF52490">
    <property type="entry name" value="Tubulin nucleotide-binding domain-like"/>
    <property type="match status" value="1"/>
</dbReference>
<comment type="subcellular location">
    <subcellularLocation>
        <location evidence="4">Cytoplasm</location>
    </subcellularLocation>
    <text evidence="4">Assembles at midcell at the inner surface of the cytoplasmic membrane.</text>
</comment>
<comment type="similarity">
    <text evidence="1 4 6">Belongs to the FtsZ family.</text>
</comment>